<dbReference type="GO" id="GO:0005524">
    <property type="term" value="F:ATP binding"/>
    <property type="evidence" value="ECO:0007669"/>
    <property type="project" value="UniProtKB-UniRule"/>
</dbReference>
<name>A0A9P6UV38_9FUNG</name>
<dbReference type="Gene3D" id="3.30.200.20">
    <property type="entry name" value="Phosphorylase Kinase, domain 1"/>
    <property type="match status" value="1"/>
</dbReference>
<evidence type="ECO:0000259" key="8">
    <source>
        <dbReference type="PROSITE" id="PS50011"/>
    </source>
</evidence>
<gene>
    <name evidence="9" type="primary">MPS1</name>
    <name evidence="9" type="ORF">BGZ97_008173</name>
</gene>
<evidence type="ECO:0000313" key="9">
    <source>
        <dbReference type="EMBL" id="KAG0322209.1"/>
    </source>
</evidence>
<feature type="region of interest" description="Disordered" evidence="7">
    <location>
        <begin position="492"/>
        <end position="526"/>
    </location>
</feature>
<evidence type="ECO:0000256" key="5">
    <source>
        <dbReference type="ARBA" id="ARBA00022840"/>
    </source>
</evidence>
<evidence type="ECO:0000256" key="7">
    <source>
        <dbReference type="SAM" id="MobiDB-lite"/>
    </source>
</evidence>
<evidence type="ECO:0000256" key="6">
    <source>
        <dbReference type="PROSITE-ProRule" id="PRU10141"/>
    </source>
</evidence>
<reference evidence="9" key="1">
    <citation type="journal article" date="2020" name="Fungal Divers.">
        <title>Resolving the Mortierellaceae phylogeny through synthesis of multi-gene phylogenetics and phylogenomics.</title>
        <authorList>
            <person name="Vandepol N."/>
            <person name="Liber J."/>
            <person name="Desiro A."/>
            <person name="Na H."/>
            <person name="Kennedy M."/>
            <person name="Barry K."/>
            <person name="Grigoriev I.V."/>
            <person name="Miller A.N."/>
            <person name="O'Donnell K."/>
            <person name="Stajich J.E."/>
            <person name="Bonito G."/>
        </authorList>
    </citation>
    <scope>NUCLEOTIDE SEQUENCE</scope>
    <source>
        <strain evidence="9">NVP60</strain>
    </source>
</reference>
<dbReference type="FunFam" id="3.30.200.20:FF:000131">
    <property type="entry name" value="Dual specificity protein kinase TTK"/>
    <property type="match status" value="1"/>
</dbReference>
<feature type="domain" description="Protein kinase" evidence="8">
    <location>
        <begin position="548"/>
        <end position="884"/>
    </location>
</feature>
<dbReference type="GO" id="GO:0098813">
    <property type="term" value="P:nuclear chromosome segregation"/>
    <property type="evidence" value="ECO:0007669"/>
    <property type="project" value="UniProtKB-ARBA"/>
</dbReference>
<dbReference type="EMBL" id="JAAAIN010000037">
    <property type="protein sequence ID" value="KAG0322209.1"/>
    <property type="molecule type" value="Genomic_DNA"/>
</dbReference>
<dbReference type="GO" id="GO:0004674">
    <property type="term" value="F:protein serine/threonine kinase activity"/>
    <property type="evidence" value="ECO:0007669"/>
    <property type="project" value="UniProtKB-KW"/>
</dbReference>
<feature type="region of interest" description="Disordered" evidence="7">
    <location>
        <begin position="160"/>
        <end position="275"/>
    </location>
</feature>
<dbReference type="InterPro" id="IPR008271">
    <property type="entry name" value="Ser/Thr_kinase_AS"/>
</dbReference>
<dbReference type="GO" id="GO:0000776">
    <property type="term" value="C:kinetochore"/>
    <property type="evidence" value="ECO:0007669"/>
    <property type="project" value="TreeGrafter"/>
</dbReference>
<dbReference type="SMART" id="SM00220">
    <property type="entry name" value="S_TKc"/>
    <property type="match status" value="1"/>
</dbReference>
<organism evidence="9 10">
    <name type="scientific">Linnemannia gamsii</name>
    <dbReference type="NCBI Taxonomy" id="64522"/>
    <lineage>
        <taxon>Eukaryota</taxon>
        <taxon>Fungi</taxon>
        <taxon>Fungi incertae sedis</taxon>
        <taxon>Mucoromycota</taxon>
        <taxon>Mortierellomycotina</taxon>
        <taxon>Mortierellomycetes</taxon>
        <taxon>Mortierellales</taxon>
        <taxon>Mortierellaceae</taxon>
        <taxon>Linnemannia</taxon>
    </lineage>
</organism>
<feature type="binding site" evidence="6">
    <location>
        <position position="576"/>
    </location>
    <ligand>
        <name>ATP</name>
        <dbReference type="ChEBI" id="CHEBI:30616"/>
    </ligand>
</feature>
<dbReference type="GO" id="GO:0034501">
    <property type="term" value="P:protein localization to kinetochore"/>
    <property type="evidence" value="ECO:0007669"/>
    <property type="project" value="TreeGrafter"/>
</dbReference>
<evidence type="ECO:0000256" key="1">
    <source>
        <dbReference type="ARBA" id="ARBA00022527"/>
    </source>
</evidence>
<dbReference type="GO" id="GO:0005634">
    <property type="term" value="C:nucleus"/>
    <property type="evidence" value="ECO:0007669"/>
    <property type="project" value="TreeGrafter"/>
</dbReference>
<feature type="region of interest" description="Disordered" evidence="7">
    <location>
        <begin position="63"/>
        <end position="91"/>
    </location>
</feature>
<evidence type="ECO:0000256" key="3">
    <source>
        <dbReference type="ARBA" id="ARBA00022741"/>
    </source>
</evidence>
<feature type="compositionally biased region" description="Basic and acidic residues" evidence="7">
    <location>
        <begin position="166"/>
        <end position="186"/>
    </location>
</feature>
<feature type="region of interest" description="Disordered" evidence="7">
    <location>
        <begin position="789"/>
        <end position="850"/>
    </location>
</feature>
<feature type="region of interest" description="Disordered" evidence="7">
    <location>
        <begin position="890"/>
        <end position="916"/>
    </location>
</feature>
<dbReference type="InterPro" id="IPR017441">
    <property type="entry name" value="Protein_kinase_ATP_BS"/>
</dbReference>
<feature type="compositionally biased region" description="Pro residues" evidence="7">
    <location>
        <begin position="441"/>
        <end position="452"/>
    </location>
</feature>
<dbReference type="Proteomes" id="UP000823405">
    <property type="component" value="Unassembled WGS sequence"/>
</dbReference>
<feature type="compositionally biased region" description="Polar residues" evidence="7">
    <location>
        <begin position="826"/>
        <end position="835"/>
    </location>
</feature>
<keyword evidence="5 6" id="KW-0067">ATP-binding</keyword>
<keyword evidence="3 6" id="KW-0547">Nucleotide-binding</keyword>
<dbReference type="PROSITE" id="PS00108">
    <property type="entry name" value="PROTEIN_KINASE_ST"/>
    <property type="match status" value="1"/>
</dbReference>
<feature type="compositionally biased region" description="Low complexity" evidence="7">
    <location>
        <begin position="453"/>
        <end position="473"/>
    </location>
</feature>
<dbReference type="Gene3D" id="1.10.510.10">
    <property type="entry name" value="Transferase(Phosphotransferase) domain 1"/>
    <property type="match status" value="1"/>
</dbReference>
<dbReference type="AlphaFoldDB" id="A0A9P6UV38"/>
<protein>
    <submittedName>
        <fullName evidence="9">Dual-specificity kinase, spindle pole body (SPB) duplication and spindle checkpoint function</fullName>
    </submittedName>
</protein>
<dbReference type="PANTHER" id="PTHR22974">
    <property type="entry name" value="MIXED LINEAGE PROTEIN KINASE"/>
    <property type="match status" value="1"/>
</dbReference>
<dbReference type="InterPro" id="IPR000719">
    <property type="entry name" value="Prot_kinase_dom"/>
</dbReference>
<feature type="compositionally biased region" description="Basic and acidic residues" evidence="7">
    <location>
        <begin position="398"/>
        <end position="426"/>
    </location>
</feature>
<dbReference type="CDD" id="cd14131">
    <property type="entry name" value="PKc_Mps1"/>
    <property type="match status" value="1"/>
</dbReference>
<dbReference type="SUPFAM" id="SSF56112">
    <property type="entry name" value="Protein kinase-like (PK-like)"/>
    <property type="match status" value="1"/>
</dbReference>
<keyword evidence="4 9" id="KW-0418">Kinase</keyword>
<dbReference type="Pfam" id="PF00069">
    <property type="entry name" value="Pkinase"/>
    <property type="match status" value="1"/>
</dbReference>
<evidence type="ECO:0000256" key="4">
    <source>
        <dbReference type="ARBA" id="ARBA00022777"/>
    </source>
</evidence>
<dbReference type="OrthoDB" id="20524at2759"/>
<dbReference type="GO" id="GO:0004712">
    <property type="term" value="F:protein serine/threonine/tyrosine kinase activity"/>
    <property type="evidence" value="ECO:0007669"/>
    <property type="project" value="TreeGrafter"/>
</dbReference>
<dbReference type="InterPro" id="IPR027084">
    <property type="entry name" value="Mps1_cat"/>
</dbReference>
<comment type="caution">
    <text evidence="9">The sequence shown here is derived from an EMBL/GenBank/DDBJ whole genome shotgun (WGS) entry which is preliminary data.</text>
</comment>
<feature type="compositionally biased region" description="Low complexity" evidence="7">
    <location>
        <begin position="323"/>
        <end position="337"/>
    </location>
</feature>
<evidence type="ECO:0000313" key="10">
    <source>
        <dbReference type="Proteomes" id="UP000823405"/>
    </source>
</evidence>
<feature type="region of interest" description="Disordered" evidence="7">
    <location>
        <begin position="1"/>
        <end position="28"/>
    </location>
</feature>
<dbReference type="GO" id="GO:0007094">
    <property type="term" value="P:mitotic spindle assembly checkpoint signaling"/>
    <property type="evidence" value="ECO:0007669"/>
    <property type="project" value="TreeGrafter"/>
</dbReference>
<keyword evidence="2" id="KW-0808">Transferase</keyword>
<evidence type="ECO:0000256" key="2">
    <source>
        <dbReference type="ARBA" id="ARBA00022679"/>
    </source>
</evidence>
<keyword evidence="10" id="KW-1185">Reference proteome</keyword>
<dbReference type="InterPro" id="IPR011009">
    <property type="entry name" value="Kinase-like_dom_sf"/>
</dbReference>
<feature type="compositionally biased region" description="Polar residues" evidence="7">
    <location>
        <begin position="373"/>
        <end position="397"/>
    </location>
</feature>
<sequence length="991" mass="106625">MTDLESREKKRGPPPKLQPINIGQPKDKEAHLADYFGEGSLPFTTPSLNIRPPKRSIFSKVTTNTNTNNSSHSVATGTTISNSNTRDTSISHSSATGVHIDVKDSSIQQPSTATILRSGLLVGITTDRESGTDVTKSSQPLGNANIIDTASDPVILHRMRSSSRLTRQEPFQKKDNTPSTDPDKPALTESIGTAVSEPKVVFAPPPSRISRNPEGKENLTPRTSLASRSYLRKSIPTKSTAPRKSFNWGLPQREATESAEQEESKGPTSSNNENAMPLTVEQNMDPAVVTTAATAGTTVPSTPDDSGASSVDLALQDLQVDDAAAGSSGSNSGMAQGRQGLKRDMDEAVSSFKRRKEFHPQDDSSRLAVKRTSFGTMSSPPSPRLTTITPSRSSEQPSFKDEIFKPSEEITPTQRREERDVAEWKHAPPKSPQAIKAAFHFPPPGTSQPSTPPIQQQQQQQQQSQPSQPPQQQRLQHGEGIASIAQSLAVGAPKTNPRPFVNPSESQGRSGSGIMSPPFSTTSLSVNVNNSRGDLGHRAVMMVNNRPYTRLSQVGKGGSSKVYKVLASNSRVLALKKVSFDNADQTTIHGYVNEINLLMKMTHSPRIIRLWDAEVNHTRGYLSLDVIMEYGEIDLAHMLQSQQSQPFDIHFIGLYWHQMLEAVQVVHDFKIVHSDLKPANFLLVEGSLKLIDFGIANAIANDTTNVHREGQLGTANYMSPEAISSNPAAGGCRKLGKPSDVWSLGCILYQMIYGRSPFSDVTNVFQKLAVISNPDYQIKFPLTVRSPLCPRKEQPNPLPPAPSQTQTTSGAGAGAGDGAITVATTLGTDASNPGAESSPLPESPPVVPTTVDVDPNLIRIMKGCLAYKVADRMTIPELLADPFLHPYNSTPATSSSSPEVGLGLSGAGPATEAGSGDSVMMDIDTLQQVMQASMVFAANQATSNSNGSSTSARGTELIDKEVIESVTAQVWRQLQAKKKSGNTDGRFIISD</sequence>
<dbReference type="GO" id="GO:0033316">
    <property type="term" value="P:meiotic spindle assembly checkpoint signaling"/>
    <property type="evidence" value="ECO:0007669"/>
    <property type="project" value="TreeGrafter"/>
</dbReference>
<proteinExistence type="predicted"/>
<dbReference type="PROSITE" id="PS00107">
    <property type="entry name" value="PROTEIN_KINASE_ATP"/>
    <property type="match status" value="1"/>
</dbReference>
<dbReference type="PANTHER" id="PTHR22974:SF21">
    <property type="entry name" value="DUAL SPECIFICITY PROTEIN KINASE TTK"/>
    <property type="match status" value="1"/>
</dbReference>
<feature type="region of interest" description="Disordered" evidence="7">
    <location>
        <begin position="323"/>
        <end position="478"/>
    </location>
</feature>
<keyword evidence="1" id="KW-0723">Serine/threonine-protein kinase</keyword>
<accession>A0A9P6UV38</accession>
<feature type="compositionally biased region" description="Polar residues" evidence="7">
    <location>
        <begin position="70"/>
        <end position="91"/>
    </location>
</feature>
<dbReference type="PROSITE" id="PS50011">
    <property type="entry name" value="PROTEIN_KINASE_DOM"/>
    <property type="match status" value="1"/>
</dbReference>